<dbReference type="Proteomes" id="UP000295341">
    <property type="component" value="Unassembled WGS sequence"/>
</dbReference>
<keyword evidence="1" id="KW-1133">Transmembrane helix</keyword>
<name>A0A4R7NYW0_9GAMM</name>
<reference evidence="2 3" key="1">
    <citation type="submission" date="2019-03" db="EMBL/GenBank/DDBJ databases">
        <title>Genomic Encyclopedia of Type Strains, Phase IV (KMG-IV): sequencing the most valuable type-strain genomes for metagenomic binning, comparative biology and taxonomic classification.</title>
        <authorList>
            <person name="Goeker M."/>
        </authorList>
    </citation>
    <scope>NUCLEOTIDE SEQUENCE [LARGE SCALE GENOMIC DNA]</scope>
    <source>
        <strain evidence="2 3">DSM 26377</strain>
    </source>
</reference>
<sequence>MPTETPPDSGGRQWLWFVLIWATGVALFGGVVFVLKAVMARIVGG</sequence>
<keyword evidence="1" id="KW-0472">Membrane</keyword>
<dbReference type="EMBL" id="SOBT01000010">
    <property type="protein sequence ID" value="TDU26534.1"/>
    <property type="molecule type" value="Genomic_DNA"/>
</dbReference>
<evidence type="ECO:0008006" key="4">
    <source>
        <dbReference type="Google" id="ProtNLM"/>
    </source>
</evidence>
<protein>
    <recommendedName>
        <fullName evidence="4">DUF2474 family protein</fullName>
    </recommendedName>
</protein>
<evidence type="ECO:0000313" key="2">
    <source>
        <dbReference type="EMBL" id="TDU26534.1"/>
    </source>
</evidence>
<feature type="transmembrane region" description="Helical" evidence="1">
    <location>
        <begin position="14"/>
        <end position="35"/>
    </location>
</feature>
<evidence type="ECO:0000313" key="3">
    <source>
        <dbReference type="Proteomes" id="UP000295341"/>
    </source>
</evidence>
<gene>
    <name evidence="2" type="ORF">DFR24_3562</name>
</gene>
<accession>A0A4R7NYW0</accession>
<proteinExistence type="predicted"/>
<dbReference type="AlphaFoldDB" id="A0A4R7NYW0"/>
<organism evidence="2 3">
    <name type="scientific">Panacagrimonas perspica</name>
    <dbReference type="NCBI Taxonomy" id="381431"/>
    <lineage>
        <taxon>Bacteria</taxon>
        <taxon>Pseudomonadati</taxon>
        <taxon>Pseudomonadota</taxon>
        <taxon>Gammaproteobacteria</taxon>
        <taxon>Nevskiales</taxon>
        <taxon>Nevskiaceae</taxon>
        <taxon>Panacagrimonas</taxon>
    </lineage>
</organism>
<keyword evidence="1" id="KW-0812">Transmembrane</keyword>
<evidence type="ECO:0000256" key="1">
    <source>
        <dbReference type="SAM" id="Phobius"/>
    </source>
</evidence>
<keyword evidence="3" id="KW-1185">Reference proteome</keyword>
<comment type="caution">
    <text evidence="2">The sequence shown here is derived from an EMBL/GenBank/DDBJ whole genome shotgun (WGS) entry which is preliminary data.</text>
</comment>
<dbReference type="RefSeq" id="WP_162851294.1">
    <property type="nucleotide sequence ID" value="NZ_MWIN01000019.1"/>
</dbReference>